<dbReference type="EMBL" id="BSXS01002263">
    <property type="protein sequence ID" value="GME78628.1"/>
    <property type="molecule type" value="Genomic_DNA"/>
</dbReference>
<organism evidence="1 2">
    <name type="scientific">Ambrosiozyma monospora</name>
    <name type="common">Yeast</name>
    <name type="synonym">Endomycopsis monosporus</name>
    <dbReference type="NCBI Taxonomy" id="43982"/>
    <lineage>
        <taxon>Eukaryota</taxon>
        <taxon>Fungi</taxon>
        <taxon>Dikarya</taxon>
        <taxon>Ascomycota</taxon>
        <taxon>Saccharomycotina</taxon>
        <taxon>Pichiomycetes</taxon>
        <taxon>Pichiales</taxon>
        <taxon>Pichiaceae</taxon>
        <taxon>Ambrosiozyma</taxon>
    </lineage>
</organism>
<reference evidence="1" key="1">
    <citation type="submission" date="2023-04" db="EMBL/GenBank/DDBJ databases">
        <title>Ambrosiozyma monospora NBRC 10751.</title>
        <authorList>
            <person name="Ichikawa N."/>
            <person name="Sato H."/>
            <person name="Tonouchi N."/>
        </authorList>
    </citation>
    <scope>NUCLEOTIDE SEQUENCE</scope>
    <source>
        <strain evidence="1">NBRC 10751</strain>
    </source>
</reference>
<gene>
    <name evidence="1" type="ORF">Amon02_000353500</name>
</gene>
<proteinExistence type="predicted"/>
<accession>A0ACB5T1C8</accession>
<dbReference type="Proteomes" id="UP001165064">
    <property type="component" value="Unassembled WGS sequence"/>
</dbReference>
<protein>
    <submittedName>
        <fullName evidence="1">Unnamed protein product</fullName>
    </submittedName>
</protein>
<evidence type="ECO:0000313" key="2">
    <source>
        <dbReference type="Proteomes" id="UP001165064"/>
    </source>
</evidence>
<keyword evidence="2" id="KW-1185">Reference proteome</keyword>
<sequence length="215" mass="24995">MSYNGIGLSTARGSGTNGYIQRNLSNLHQGKKGKSEGKLFLQRELKKQQQERKSKLEKATAEFFDNDISEHEKRRAIEVKVMDYREALEDDDNLDDDEIEKQVVAFRNKLLNGNRGHTEEKISQRDYYRSRKENSGNRNVEALRNRSRSPRRHDKKQEESKANPYNEKLDPFEKKSEKLGDDSETAIESEKTGTEPKEKAKSKGNWRNNFSSSMY</sequence>
<name>A0ACB5T1C8_AMBMO</name>
<comment type="caution">
    <text evidence="1">The sequence shown here is derived from an EMBL/GenBank/DDBJ whole genome shotgun (WGS) entry which is preliminary data.</text>
</comment>
<evidence type="ECO:0000313" key="1">
    <source>
        <dbReference type="EMBL" id="GME78628.1"/>
    </source>
</evidence>